<dbReference type="InterPro" id="IPR026881">
    <property type="entry name" value="WYL_dom"/>
</dbReference>
<feature type="domain" description="WYL" evidence="2">
    <location>
        <begin position="139"/>
        <end position="201"/>
    </location>
</feature>
<dbReference type="RefSeq" id="WP_255391970.1">
    <property type="nucleotide sequence ID" value="NZ_CP101509.1"/>
</dbReference>
<dbReference type="Gene3D" id="1.10.10.10">
    <property type="entry name" value="Winged helix-like DNA-binding domain superfamily/Winged helix DNA-binding domain"/>
    <property type="match status" value="1"/>
</dbReference>
<dbReference type="PANTHER" id="PTHR34580">
    <property type="match status" value="1"/>
</dbReference>
<dbReference type="EMBL" id="CP101509">
    <property type="protein sequence ID" value="UTV30609.1"/>
    <property type="molecule type" value="Genomic_DNA"/>
</dbReference>
<evidence type="ECO:0000313" key="4">
    <source>
        <dbReference type="Proteomes" id="UP001057998"/>
    </source>
</evidence>
<accession>A0ABY5GPM1</accession>
<dbReference type="InterPro" id="IPR036388">
    <property type="entry name" value="WH-like_DNA-bd_sf"/>
</dbReference>
<dbReference type="PROSITE" id="PS52050">
    <property type="entry name" value="WYL"/>
    <property type="match status" value="1"/>
</dbReference>
<sequence>MSRSQRLFDLLQLLRCHKYPVTGDYLARELDVSVRTIYRDIATLQAQGAEIDGEAGLGYVLKPGFTLPPLMFTPDELEVLRLGAEWIARQADSEFSTSAQHAIAKIAAVLPPSHTWQPDDEIMRVGPLPAMTDLPLDMAQLRAAIRHQAKINLNYRDGQGSLSQRCVWPLLIGVFQQCYVLVAWCETREDFRHFRLDRIARFAPQAERYPHPRKILLRQWRQSAGIPAAKLGY</sequence>
<evidence type="ECO:0000259" key="2">
    <source>
        <dbReference type="Pfam" id="PF13280"/>
    </source>
</evidence>
<dbReference type="Pfam" id="PF13280">
    <property type="entry name" value="WYL"/>
    <property type="match status" value="1"/>
</dbReference>
<reference evidence="3" key="1">
    <citation type="submission" date="2022-07" db="EMBL/GenBank/DDBJ databases">
        <title>Genome sequencing of Photobacterium atrarenae GJH2-4.</title>
        <authorList>
            <person name="Park S.-J."/>
        </authorList>
    </citation>
    <scope>NUCLEOTIDE SEQUENCE</scope>
    <source>
        <strain evidence="3">GJH2-4</strain>
    </source>
</reference>
<organism evidence="3 4">
    <name type="scientific">Photobacterium atrarenae</name>
    <dbReference type="NCBI Taxonomy" id="865757"/>
    <lineage>
        <taxon>Bacteria</taxon>
        <taxon>Pseudomonadati</taxon>
        <taxon>Pseudomonadota</taxon>
        <taxon>Gammaproteobacteria</taxon>
        <taxon>Vibrionales</taxon>
        <taxon>Vibrionaceae</taxon>
        <taxon>Photobacterium</taxon>
    </lineage>
</organism>
<evidence type="ECO:0000259" key="1">
    <source>
        <dbReference type="Pfam" id="PF08279"/>
    </source>
</evidence>
<dbReference type="InterPro" id="IPR036390">
    <property type="entry name" value="WH_DNA-bd_sf"/>
</dbReference>
<dbReference type="PANTHER" id="PTHR34580:SF3">
    <property type="entry name" value="PROTEIN PAFB"/>
    <property type="match status" value="1"/>
</dbReference>
<proteinExistence type="predicted"/>
<keyword evidence="4" id="KW-1185">Reference proteome</keyword>
<evidence type="ECO:0000313" key="3">
    <source>
        <dbReference type="EMBL" id="UTV30609.1"/>
    </source>
</evidence>
<gene>
    <name evidence="3" type="ORF">NNL38_18775</name>
</gene>
<dbReference type="Pfam" id="PF08279">
    <property type="entry name" value="HTH_11"/>
    <property type="match status" value="1"/>
</dbReference>
<name>A0ABY5GPM1_9GAMM</name>
<dbReference type="SUPFAM" id="SSF46785">
    <property type="entry name" value="Winged helix' DNA-binding domain"/>
    <property type="match status" value="1"/>
</dbReference>
<protein>
    <submittedName>
        <fullName evidence="3">YafY family transcriptional regulator</fullName>
    </submittedName>
</protein>
<feature type="domain" description="Helix-turn-helix type 11" evidence="1">
    <location>
        <begin position="6"/>
        <end position="59"/>
    </location>
</feature>
<dbReference type="Proteomes" id="UP001057998">
    <property type="component" value="Chromosome 2"/>
</dbReference>
<dbReference type="InterPro" id="IPR013196">
    <property type="entry name" value="HTH_11"/>
</dbReference>
<dbReference type="InterPro" id="IPR051534">
    <property type="entry name" value="CBASS_pafABC_assoc_protein"/>
</dbReference>